<dbReference type="SUPFAM" id="SSF158472">
    <property type="entry name" value="HAMP domain-like"/>
    <property type="match status" value="1"/>
</dbReference>
<feature type="transmembrane region" description="Helical" evidence="14">
    <location>
        <begin position="184"/>
        <end position="204"/>
    </location>
</feature>
<dbReference type="GO" id="GO:0005886">
    <property type="term" value="C:plasma membrane"/>
    <property type="evidence" value="ECO:0007669"/>
    <property type="project" value="UniProtKB-SubCell"/>
</dbReference>
<feature type="transmembrane region" description="Helical" evidence="14">
    <location>
        <begin position="6"/>
        <end position="29"/>
    </location>
</feature>
<keyword evidence="7 14" id="KW-0812">Transmembrane</keyword>
<keyword evidence="4" id="KW-1003">Cell membrane</keyword>
<dbReference type="PRINTS" id="PR00344">
    <property type="entry name" value="BCTRLSENSOR"/>
</dbReference>
<feature type="domain" description="HAMP" evidence="16">
    <location>
        <begin position="205"/>
        <end position="257"/>
    </location>
</feature>
<evidence type="ECO:0000259" key="15">
    <source>
        <dbReference type="PROSITE" id="PS50109"/>
    </source>
</evidence>
<evidence type="ECO:0000259" key="16">
    <source>
        <dbReference type="PROSITE" id="PS50885"/>
    </source>
</evidence>
<dbReference type="GO" id="GO:0005524">
    <property type="term" value="F:ATP binding"/>
    <property type="evidence" value="ECO:0007669"/>
    <property type="project" value="UniProtKB-KW"/>
</dbReference>
<evidence type="ECO:0000313" key="17">
    <source>
        <dbReference type="EMBL" id="HJC16121.1"/>
    </source>
</evidence>
<evidence type="ECO:0000256" key="10">
    <source>
        <dbReference type="ARBA" id="ARBA00022840"/>
    </source>
</evidence>
<dbReference type="Pfam" id="PF02518">
    <property type="entry name" value="HATPase_c"/>
    <property type="match status" value="1"/>
</dbReference>
<organism evidence="17 18">
    <name type="scientific">Candidatus Fusicatenibacter intestinigallinarum</name>
    <dbReference type="NCBI Taxonomy" id="2838598"/>
    <lineage>
        <taxon>Bacteria</taxon>
        <taxon>Bacillati</taxon>
        <taxon>Bacillota</taxon>
        <taxon>Clostridia</taxon>
        <taxon>Lachnospirales</taxon>
        <taxon>Lachnospiraceae</taxon>
        <taxon>Fusicatenibacter</taxon>
    </lineage>
</organism>
<name>A0A9D2SMK4_9FIRM</name>
<feature type="domain" description="Histidine kinase" evidence="15">
    <location>
        <begin position="272"/>
        <end position="492"/>
    </location>
</feature>
<dbReference type="EMBL" id="DWWU01000040">
    <property type="protein sequence ID" value="HJC16121.1"/>
    <property type="molecule type" value="Genomic_DNA"/>
</dbReference>
<dbReference type="SMART" id="SM00388">
    <property type="entry name" value="HisKA"/>
    <property type="match status" value="1"/>
</dbReference>
<evidence type="ECO:0000256" key="12">
    <source>
        <dbReference type="ARBA" id="ARBA00023012"/>
    </source>
</evidence>
<keyword evidence="6" id="KW-0808">Transferase</keyword>
<dbReference type="InterPro" id="IPR050398">
    <property type="entry name" value="HssS/ArlS-like"/>
</dbReference>
<dbReference type="PROSITE" id="PS50109">
    <property type="entry name" value="HIS_KIN"/>
    <property type="match status" value="1"/>
</dbReference>
<dbReference type="Proteomes" id="UP000823849">
    <property type="component" value="Unassembled WGS sequence"/>
</dbReference>
<evidence type="ECO:0000256" key="1">
    <source>
        <dbReference type="ARBA" id="ARBA00000085"/>
    </source>
</evidence>
<dbReference type="Gene3D" id="1.10.287.130">
    <property type="match status" value="1"/>
</dbReference>
<dbReference type="Pfam" id="PF00512">
    <property type="entry name" value="HisKA"/>
    <property type="match status" value="1"/>
</dbReference>
<dbReference type="FunFam" id="3.30.565.10:FF:000006">
    <property type="entry name" value="Sensor histidine kinase WalK"/>
    <property type="match status" value="1"/>
</dbReference>
<dbReference type="CDD" id="cd06225">
    <property type="entry name" value="HAMP"/>
    <property type="match status" value="1"/>
</dbReference>
<evidence type="ECO:0000256" key="3">
    <source>
        <dbReference type="ARBA" id="ARBA00012438"/>
    </source>
</evidence>
<evidence type="ECO:0000256" key="11">
    <source>
        <dbReference type="ARBA" id="ARBA00022989"/>
    </source>
</evidence>
<evidence type="ECO:0000256" key="9">
    <source>
        <dbReference type="ARBA" id="ARBA00022777"/>
    </source>
</evidence>
<keyword evidence="10" id="KW-0067">ATP-binding</keyword>
<dbReference type="CDD" id="cd00082">
    <property type="entry name" value="HisKA"/>
    <property type="match status" value="1"/>
</dbReference>
<dbReference type="SMART" id="SM00304">
    <property type="entry name" value="HAMP"/>
    <property type="match status" value="1"/>
</dbReference>
<dbReference type="SUPFAM" id="SSF47384">
    <property type="entry name" value="Homodimeric domain of signal transducing histidine kinase"/>
    <property type="match status" value="1"/>
</dbReference>
<dbReference type="Pfam" id="PF00672">
    <property type="entry name" value="HAMP"/>
    <property type="match status" value="1"/>
</dbReference>
<evidence type="ECO:0000256" key="7">
    <source>
        <dbReference type="ARBA" id="ARBA00022692"/>
    </source>
</evidence>
<reference evidence="17" key="2">
    <citation type="submission" date="2021-04" db="EMBL/GenBank/DDBJ databases">
        <authorList>
            <person name="Gilroy R."/>
        </authorList>
    </citation>
    <scope>NUCLEOTIDE SEQUENCE</scope>
    <source>
        <strain evidence="17">CHK185-5351</strain>
    </source>
</reference>
<dbReference type="GO" id="GO:0000155">
    <property type="term" value="F:phosphorelay sensor kinase activity"/>
    <property type="evidence" value="ECO:0007669"/>
    <property type="project" value="InterPro"/>
</dbReference>
<proteinExistence type="predicted"/>
<dbReference type="AlphaFoldDB" id="A0A9D2SMK4"/>
<dbReference type="SUPFAM" id="SSF55874">
    <property type="entry name" value="ATPase domain of HSP90 chaperone/DNA topoisomerase II/histidine kinase"/>
    <property type="match status" value="1"/>
</dbReference>
<protein>
    <recommendedName>
        <fullName evidence="3">histidine kinase</fullName>
        <ecNumber evidence="3">2.7.13.3</ecNumber>
    </recommendedName>
</protein>
<keyword evidence="12" id="KW-0902">Two-component regulatory system</keyword>
<evidence type="ECO:0000256" key="5">
    <source>
        <dbReference type="ARBA" id="ARBA00022553"/>
    </source>
</evidence>
<dbReference type="InterPro" id="IPR003660">
    <property type="entry name" value="HAMP_dom"/>
</dbReference>
<dbReference type="CDD" id="cd00075">
    <property type="entry name" value="HATPase"/>
    <property type="match status" value="1"/>
</dbReference>
<dbReference type="PANTHER" id="PTHR45528">
    <property type="entry name" value="SENSOR HISTIDINE KINASE CPXA"/>
    <property type="match status" value="1"/>
</dbReference>
<keyword evidence="11 14" id="KW-1133">Transmembrane helix</keyword>
<dbReference type="InterPro" id="IPR003594">
    <property type="entry name" value="HATPase_dom"/>
</dbReference>
<dbReference type="PROSITE" id="PS50885">
    <property type="entry name" value="HAMP"/>
    <property type="match status" value="1"/>
</dbReference>
<dbReference type="InterPro" id="IPR003661">
    <property type="entry name" value="HisK_dim/P_dom"/>
</dbReference>
<sequence>MKLRTRVIISFFVTIFVPIILCGVTFYLFSQYKVRAIGEQYGIENPTYEMLSNNTLMLDALTSREYKELYLKAQNGSADLENTEYLSNLNAKLVKDSSFLAVRKDDRIFFNGSDSVKDEELLDTLPDYVDSDAETESGIYFHSDEQEMVKQVDFTFSDGSDGSIFIVTRTDQIFPQMRIMWQEMLLAIILILVFTSFALSFWLYRGVVSPLEQLKKATQNIKEGNLDFTVEGSSVKEINDLCEDFDEMRIRLKENAEEKVEFDKENKELISNISHDLKTPITAVKGYVEGIMDGVANTPEKMDKYIRTIYNKANEMDRLINELTFYSKIDTNRIPYTFAKIPIADYFEDCVEELSLDLEAQGVDLTYFNYLQDDPVVIADAEQLKRVINNIVSNSIKYMDKPHKVINIRLRDVGDFVQVEIEDNGKGIANKDLVKIFDRFYRTDASRNSTRGGSGIGLSIVKKILEDHGGKVWATSKEGVGTTMYFVLRKYQEVPINEQNTDR</sequence>
<dbReference type="InterPro" id="IPR036097">
    <property type="entry name" value="HisK_dim/P_sf"/>
</dbReference>
<comment type="subcellular location">
    <subcellularLocation>
        <location evidence="2">Cell membrane</location>
        <topology evidence="2">Multi-pass membrane protein</topology>
    </subcellularLocation>
</comment>
<evidence type="ECO:0000256" key="13">
    <source>
        <dbReference type="ARBA" id="ARBA00023136"/>
    </source>
</evidence>
<dbReference type="InterPro" id="IPR036890">
    <property type="entry name" value="HATPase_C_sf"/>
</dbReference>
<comment type="catalytic activity">
    <reaction evidence="1">
        <text>ATP + protein L-histidine = ADP + protein N-phospho-L-histidine.</text>
        <dbReference type="EC" id="2.7.13.3"/>
    </reaction>
</comment>
<gene>
    <name evidence="17" type="ORF">H9705_09970</name>
</gene>
<evidence type="ECO:0000256" key="4">
    <source>
        <dbReference type="ARBA" id="ARBA00022475"/>
    </source>
</evidence>
<dbReference type="EC" id="2.7.13.3" evidence="3"/>
<dbReference type="InterPro" id="IPR004358">
    <property type="entry name" value="Sig_transdc_His_kin-like_C"/>
</dbReference>
<evidence type="ECO:0000256" key="14">
    <source>
        <dbReference type="SAM" id="Phobius"/>
    </source>
</evidence>
<evidence type="ECO:0000256" key="6">
    <source>
        <dbReference type="ARBA" id="ARBA00022679"/>
    </source>
</evidence>
<evidence type="ECO:0000256" key="2">
    <source>
        <dbReference type="ARBA" id="ARBA00004651"/>
    </source>
</evidence>
<keyword evidence="13 14" id="KW-0472">Membrane</keyword>
<dbReference type="PANTHER" id="PTHR45528:SF1">
    <property type="entry name" value="SENSOR HISTIDINE KINASE CPXA"/>
    <property type="match status" value="1"/>
</dbReference>
<keyword evidence="5" id="KW-0597">Phosphoprotein</keyword>
<dbReference type="Gene3D" id="6.10.340.10">
    <property type="match status" value="1"/>
</dbReference>
<dbReference type="FunFam" id="1.10.287.130:FF:000001">
    <property type="entry name" value="Two-component sensor histidine kinase"/>
    <property type="match status" value="1"/>
</dbReference>
<comment type="caution">
    <text evidence="17">The sequence shown here is derived from an EMBL/GenBank/DDBJ whole genome shotgun (WGS) entry which is preliminary data.</text>
</comment>
<keyword evidence="9 17" id="KW-0418">Kinase</keyword>
<dbReference type="Gene3D" id="3.30.565.10">
    <property type="entry name" value="Histidine kinase-like ATPase, C-terminal domain"/>
    <property type="match status" value="1"/>
</dbReference>
<accession>A0A9D2SMK4</accession>
<evidence type="ECO:0000256" key="8">
    <source>
        <dbReference type="ARBA" id="ARBA00022741"/>
    </source>
</evidence>
<keyword evidence="8" id="KW-0547">Nucleotide-binding</keyword>
<dbReference type="SMART" id="SM00387">
    <property type="entry name" value="HATPase_c"/>
    <property type="match status" value="1"/>
</dbReference>
<evidence type="ECO:0000313" key="18">
    <source>
        <dbReference type="Proteomes" id="UP000823849"/>
    </source>
</evidence>
<dbReference type="InterPro" id="IPR005467">
    <property type="entry name" value="His_kinase_dom"/>
</dbReference>
<reference evidence="17" key="1">
    <citation type="journal article" date="2021" name="PeerJ">
        <title>Extensive microbial diversity within the chicken gut microbiome revealed by metagenomics and culture.</title>
        <authorList>
            <person name="Gilroy R."/>
            <person name="Ravi A."/>
            <person name="Getino M."/>
            <person name="Pursley I."/>
            <person name="Horton D.L."/>
            <person name="Alikhan N.F."/>
            <person name="Baker D."/>
            <person name="Gharbi K."/>
            <person name="Hall N."/>
            <person name="Watson M."/>
            <person name="Adriaenssens E.M."/>
            <person name="Foster-Nyarko E."/>
            <person name="Jarju S."/>
            <person name="Secka A."/>
            <person name="Antonio M."/>
            <person name="Oren A."/>
            <person name="Chaudhuri R.R."/>
            <person name="La Ragione R."/>
            <person name="Hildebrand F."/>
            <person name="Pallen M.J."/>
        </authorList>
    </citation>
    <scope>NUCLEOTIDE SEQUENCE</scope>
    <source>
        <strain evidence="17">CHK185-5351</strain>
    </source>
</reference>